<evidence type="ECO:0000313" key="3">
    <source>
        <dbReference type="Proteomes" id="UP000324585"/>
    </source>
</evidence>
<feature type="region of interest" description="Disordered" evidence="1">
    <location>
        <begin position="1"/>
        <end position="159"/>
    </location>
</feature>
<dbReference type="Proteomes" id="UP000324585">
    <property type="component" value="Unassembled WGS sequence"/>
</dbReference>
<dbReference type="EMBL" id="VRMN01000006">
    <property type="protein sequence ID" value="KAA8493646.1"/>
    <property type="molecule type" value="Genomic_DNA"/>
</dbReference>
<evidence type="ECO:0000313" key="2">
    <source>
        <dbReference type="EMBL" id="KAA8493646.1"/>
    </source>
</evidence>
<proteinExistence type="predicted"/>
<keyword evidence="3" id="KW-1185">Reference proteome</keyword>
<feature type="compositionally biased region" description="Low complexity" evidence="1">
    <location>
        <begin position="484"/>
        <end position="502"/>
    </location>
</feature>
<feature type="compositionally biased region" description="Polar residues" evidence="1">
    <location>
        <begin position="72"/>
        <end position="135"/>
    </location>
</feature>
<feature type="compositionally biased region" description="Polar residues" evidence="1">
    <location>
        <begin position="52"/>
        <end position="62"/>
    </location>
</feature>
<comment type="caution">
    <text evidence="2">The sequence shown here is derived from an EMBL/GenBank/DDBJ whole genome shotgun (WGS) entry which is preliminary data.</text>
</comment>
<dbReference type="AlphaFoldDB" id="A0A5J4YQV2"/>
<protein>
    <submittedName>
        <fullName evidence="2">Uncharacterized protein</fullName>
    </submittedName>
</protein>
<evidence type="ECO:0000256" key="1">
    <source>
        <dbReference type="SAM" id="MobiDB-lite"/>
    </source>
</evidence>
<accession>A0A5J4YQV2</accession>
<reference evidence="3" key="1">
    <citation type="journal article" date="2019" name="Nat. Commun.">
        <title>Expansion of phycobilisome linker gene families in mesophilic red algae.</title>
        <authorList>
            <person name="Lee J."/>
            <person name="Kim D."/>
            <person name="Bhattacharya D."/>
            <person name="Yoon H.S."/>
        </authorList>
    </citation>
    <scope>NUCLEOTIDE SEQUENCE [LARGE SCALE GENOMIC DNA]</scope>
    <source>
        <strain evidence="3">CCMP 1328</strain>
    </source>
</reference>
<name>A0A5J4YQV2_PORPP</name>
<organism evidence="2 3">
    <name type="scientific">Porphyridium purpureum</name>
    <name type="common">Red alga</name>
    <name type="synonym">Porphyridium cruentum</name>
    <dbReference type="NCBI Taxonomy" id="35688"/>
    <lineage>
        <taxon>Eukaryota</taxon>
        <taxon>Rhodophyta</taxon>
        <taxon>Bangiophyceae</taxon>
        <taxon>Porphyridiales</taxon>
        <taxon>Porphyridiaceae</taxon>
        <taxon>Porphyridium</taxon>
    </lineage>
</organism>
<gene>
    <name evidence="2" type="ORF">FVE85_4783</name>
</gene>
<feature type="region of interest" description="Disordered" evidence="1">
    <location>
        <begin position="459"/>
        <end position="532"/>
    </location>
</feature>
<sequence length="532" mass="58965">MTFSSSRFCDWRREGDVQTDGDSDSGKGAEESDEAGSTEKVGLATSRAPEMQRQTSRPTSPATAAGLDRQPSRTNHGVSGLNRQTSRNANASTGLDRQASRNSNASTSLNRQASHTSNASAGLNRQSSRSSNVSTGLHRHTSRNSNASGGLGREPSREAPGLLKLGAKGKVETEEAIVPEQLLRTPVTDFVAPHSWAREVLYVPHVSLLLEMRDGLFIMWMLEQRKRYLTEMDLRDLFVWLKDFTVFVRKCLENDRQFLFAFLAQCGVAAALPDALRADDLATQEAQINSMFSSIQAHASTIDAKRNPAEYALQAMKQDFWRLCELLCGHLKVKERSVPPVLSDATSLDQFTPAVMDKIIDRLFAEGDVVMGLYVRSLVSCDEPSFGFWRKRYIKMRDRSTLDKAVYWSQKNHIDIVSKVMKRLELVVQLPMSMPEKIDIEQAERRRRSAARRAFEVKLQESGTSKRASSEGGLLRKLSRLATGGSRTGSVKSSSRSLSQHRSAADSSSLARHKSAANPSRAPTVNEDDTIL</sequence>